<reference evidence="2 3" key="1">
    <citation type="submission" date="2024-09" db="EMBL/GenBank/DDBJ databases">
        <authorList>
            <person name="Sun Q."/>
            <person name="Mori K."/>
        </authorList>
    </citation>
    <scope>NUCLEOTIDE SEQUENCE [LARGE SCALE GENOMIC DNA]</scope>
    <source>
        <strain evidence="2 3">CCM 8677</strain>
    </source>
</reference>
<protein>
    <submittedName>
        <fullName evidence="2">Uncharacterized protein</fullName>
    </submittedName>
</protein>
<proteinExistence type="predicted"/>
<comment type="caution">
    <text evidence="2">The sequence shown here is derived from an EMBL/GenBank/DDBJ whole genome shotgun (WGS) entry which is preliminary data.</text>
</comment>
<dbReference type="RefSeq" id="WP_390211013.1">
    <property type="nucleotide sequence ID" value="NZ_JBHLXJ010000007.1"/>
</dbReference>
<accession>A0ABV6IC63</accession>
<name>A0ABV6IC63_9BURK</name>
<evidence type="ECO:0000313" key="2">
    <source>
        <dbReference type="EMBL" id="MFC0349413.1"/>
    </source>
</evidence>
<feature type="region of interest" description="Disordered" evidence="1">
    <location>
        <begin position="250"/>
        <end position="273"/>
    </location>
</feature>
<dbReference type="EMBL" id="JBHLXJ010000007">
    <property type="protein sequence ID" value="MFC0349413.1"/>
    <property type="molecule type" value="Genomic_DNA"/>
</dbReference>
<gene>
    <name evidence="2" type="ORF">ACFFJH_06320</name>
</gene>
<evidence type="ECO:0000313" key="3">
    <source>
        <dbReference type="Proteomes" id="UP001589844"/>
    </source>
</evidence>
<keyword evidence="3" id="KW-1185">Reference proteome</keyword>
<sequence>MQYAKQFILRPVSTVLAPVFGFGLTSSLALALTVVSSTAHADGLSDLKAALARLQGQTPLKAVVEAKTWNRQGEGKELEETHGVASVLVEETGRGLHVLYSKEMLVKLEAEERLKEKDNKAKTPTLSALNEVNSSALRPMISAAGGLARSMEKATYKSEKLDSFNGKPARLLSFELSIDKLSEKDRKYMKKFDGNLDIWIAADGTPLASRQTQAISGRAFIVISFEMKNEEEWIYSTLGDRLIALKKESKNSGSGMGEKGEGKVTKTLQLQAL</sequence>
<organism evidence="2 3">
    <name type="scientific">Undibacterium danionis</name>
    <dbReference type="NCBI Taxonomy" id="1812100"/>
    <lineage>
        <taxon>Bacteria</taxon>
        <taxon>Pseudomonadati</taxon>
        <taxon>Pseudomonadota</taxon>
        <taxon>Betaproteobacteria</taxon>
        <taxon>Burkholderiales</taxon>
        <taxon>Oxalobacteraceae</taxon>
        <taxon>Undibacterium</taxon>
    </lineage>
</organism>
<evidence type="ECO:0000256" key="1">
    <source>
        <dbReference type="SAM" id="MobiDB-lite"/>
    </source>
</evidence>
<dbReference type="Proteomes" id="UP001589844">
    <property type="component" value="Unassembled WGS sequence"/>
</dbReference>